<dbReference type="SMART" id="SM00388">
    <property type="entry name" value="HisKA"/>
    <property type="match status" value="1"/>
</dbReference>
<reference evidence="9 10" key="1">
    <citation type="journal article" date="2011" name="J. Bacteriol.">
        <title>Genome sequence of the verrucomicrobium Opitutus terrae PB90-1, an abundant inhabitant of rice paddy soil ecosystems.</title>
        <authorList>
            <person name="van Passel M.W."/>
            <person name="Kant R."/>
            <person name="Palva A."/>
            <person name="Copeland A."/>
            <person name="Lucas S."/>
            <person name="Lapidus A."/>
            <person name="Glavina del Rio T."/>
            <person name="Pitluck S."/>
            <person name="Goltsman E."/>
            <person name="Clum A."/>
            <person name="Sun H."/>
            <person name="Schmutz J."/>
            <person name="Larimer F.W."/>
            <person name="Land M.L."/>
            <person name="Hauser L."/>
            <person name="Kyrpides N."/>
            <person name="Mikhailova N."/>
            <person name="Richardson P.P."/>
            <person name="Janssen P.H."/>
            <person name="de Vos W.M."/>
            <person name="Smidt H."/>
        </authorList>
    </citation>
    <scope>NUCLEOTIDE SEQUENCE [LARGE SCALE GENOMIC DNA]</scope>
    <source>
        <strain evidence="10">DSM 11246 / JCM 15787 / PB90-1</strain>
    </source>
</reference>
<organism evidence="9 10">
    <name type="scientific">Opitutus terrae (strain DSM 11246 / JCM 15787 / PB90-1)</name>
    <dbReference type="NCBI Taxonomy" id="452637"/>
    <lineage>
        <taxon>Bacteria</taxon>
        <taxon>Pseudomonadati</taxon>
        <taxon>Verrucomicrobiota</taxon>
        <taxon>Opitutia</taxon>
        <taxon>Opitutales</taxon>
        <taxon>Opitutaceae</taxon>
        <taxon>Opitutus</taxon>
    </lineage>
</organism>
<dbReference type="STRING" id="452637.Oter_3856"/>
<dbReference type="InterPro" id="IPR003661">
    <property type="entry name" value="HisK_dim/P_dom"/>
</dbReference>
<proteinExistence type="predicted"/>
<sequence length="378" mass="40919">MSQPLPAPELKDRKILVVDDDRLNIRILSGILKTQGYALADADSGERALELYPEFRPDLVLLDVVMPGLNGFETCRKLKDTYGDACAPIVFITAKNESDDVVEGFSAGGVDYLPKPFQAKEVLVRIQTHLRNQLLTEQQKSLVDQLSKANAAKNKFLGMAAHDLRNPLASIRGLAEFLRDGVVGPLSADQLDLVQTIHAASQSMLTMVNELLDVATIEAGELKIDPAQHNLGDLIEKAVYLANIDAAKKNTRIEITPPASPLYPSFDPAKMQQVVDNLLSNAVKYSPPGSRITVVLHGDGRECSFGVKDQGPGIPENERDRLFKDFGRLSVKPTGGEKSTGLGLAICRKITEAHHGSITAANLPGGGCEFRVTLPLPA</sequence>
<dbReference type="InterPro" id="IPR036890">
    <property type="entry name" value="HATPase_C_sf"/>
</dbReference>
<dbReference type="eggNOG" id="COG2205">
    <property type="taxonomic scope" value="Bacteria"/>
</dbReference>
<dbReference type="FunFam" id="3.30.565.10:FF:000006">
    <property type="entry name" value="Sensor histidine kinase WalK"/>
    <property type="match status" value="1"/>
</dbReference>
<dbReference type="SMART" id="SM00448">
    <property type="entry name" value="REC"/>
    <property type="match status" value="1"/>
</dbReference>
<dbReference type="HOGENOM" id="CLU_000445_114_72_0"/>
<dbReference type="Gene3D" id="3.40.50.2300">
    <property type="match status" value="1"/>
</dbReference>
<evidence type="ECO:0000313" key="10">
    <source>
        <dbReference type="Proteomes" id="UP000007013"/>
    </source>
</evidence>
<accession>B1ZZ58</accession>
<dbReference type="InterPro" id="IPR001789">
    <property type="entry name" value="Sig_transdc_resp-reg_receiver"/>
</dbReference>
<evidence type="ECO:0000256" key="3">
    <source>
        <dbReference type="ARBA" id="ARBA00022553"/>
    </source>
</evidence>
<dbReference type="SUPFAM" id="SSF47384">
    <property type="entry name" value="Homodimeric domain of signal transducing histidine kinase"/>
    <property type="match status" value="1"/>
</dbReference>
<gene>
    <name evidence="9" type="ordered locus">Oter_3856</name>
</gene>
<dbReference type="EC" id="2.7.13.3" evidence="2"/>
<dbReference type="SMART" id="SM00387">
    <property type="entry name" value="HATPase_c"/>
    <property type="match status" value="1"/>
</dbReference>
<feature type="domain" description="Histidine kinase" evidence="7">
    <location>
        <begin position="159"/>
        <end position="378"/>
    </location>
</feature>
<dbReference type="OrthoDB" id="9813394at2"/>
<dbReference type="PANTHER" id="PTHR43547:SF2">
    <property type="entry name" value="HYBRID SIGNAL TRANSDUCTION HISTIDINE KINASE C"/>
    <property type="match status" value="1"/>
</dbReference>
<dbReference type="GO" id="GO:0000155">
    <property type="term" value="F:phosphorelay sensor kinase activity"/>
    <property type="evidence" value="ECO:0007669"/>
    <property type="project" value="InterPro"/>
</dbReference>
<dbReference type="PRINTS" id="PR00344">
    <property type="entry name" value="BCTRLSENSOR"/>
</dbReference>
<feature type="domain" description="Response regulatory" evidence="8">
    <location>
        <begin position="14"/>
        <end position="130"/>
    </location>
</feature>
<dbReference type="InterPro" id="IPR003594">
    <property type="entry name" value="HATPase_dom"/>
</dbReference>
<dbReference type="SUPFAM" id="SSF52172">
    <property type="entry name" value="CheY-like"/>
    <property type="match status" value="1"/>
</dbReference>
<dbReference type="InterPro" id="IPR005467">
    <property type="entry name" value="His_kinase_dom"/>
</dbReference>
<dbReference type="AlphaFoldDB" id="B1ZZ58"/>
<dbReference type="EMBL" id="CP001032">
    <property type="protein sequence ID" value="ACB77130.1"/>
    <property type="molecule type" value="Genomic_DNA"/>
</dbReference>
<keyword evidence="10" id="KW-1185">Reference proteome</keyword>
<protein>
    <recommendedName>
        <fullName evidence="2">histidine kinase</fullName>
        <ecNumber evidence="2">2.7.13.3</ecNumber>
    </recommendedName>
</protein>
<dbReference type="InterPro" id="IPR004358">
    <property type="entry name" value="Sig_transdc_His_kin-like_C"/>
</dbReference>
<evidence type="ECO:0000259" key="7">
    <source>
        <dbReference type="PROSITE" id="PS50109"/>
    </source>
</evidence>
<evidence type="ECO:0000256" key="4">
    <source>
        <dbReference type="ARBA" id="ARBA00022679"/>
    </source>
</evidence>
<dbReference type="InterPro" id="IPR011006">
    <property type="entry name" value="CheY-like_superfamily"/>
</dbReference>
<dbReference type="CDD" id="cd00082">
    <property type="entry name" value="HisKA"/>
    <property type="match status" value="1"/>
</dbReference>
<keyword evidence="3 6" id="KW-0597">Phosphoprotein</keyword>
<evidence type="ECO:0000256" key="1">
    <source>
        <dbReference type="ARBA" id="ARBA00000085"/>
    </source>
</evidence>
<dbReference type="PROSITE" id="PS50109">
    <property type="entry name" value="HIS_KIN"/>
    <property type="match status" value="1"/>
</dbReference>
<keyword evidence="4" id="KW-0808">Transferase</keyword>
<comment type="catalytic activity">
    <reaction evidence="1">
        <text>ATP + protein L-histidine = ADP + protein N-phospho-L-histidine.</text>
        <dbReference type="EC" id="2.7.13.3"/>
    </reaction>
</comment>
<dbReference type="Gene3D" id="1.10.287.130">
    <property type="match status" value="1"/>
</dbReference>
<dbReference type="InterPro" id="IPR036097">
    <property type="entry name" value="HisK_dim/P_sf"/>
</dbReference>
<evidence type="ECO:0000259" key="8">
    <source>
        <dbReference type="PROSITE" id="PS50110"/>
    </source>
</evidence>
<dbReference type="PANTHER" id="PTHR43547">
    <property type="entry name" value="TWO-COMPONENT HISTIDINE KINASE"/>
    <property type="match status" value="1"/>
</dbReference>
<keyword evidence="5 9" id="KW-0418">Kinase</keyword>
<evidence type="ECO:0000313" key="9">
    <source>
        <dbReference type="EMBL" id="ACB77130.1"/>
    </source>
</evidence>
<evidence type="ECO:0000256" key="2">
    <source>
        <dbReference type="ARBA" id="ARBA00012438"/>
    </source>
</evidence>
<name>B1ZZ58_OPITP</name>
<feature type="modified residue" description="4-aspartylphosphate" evidence="6">
    <location>
        <position position="63"/>
    </location>
</feature>
<dbReference type="RefSeq" id="WP_012376659.1">
    <property type="nucleotide sequence ID" value="NC_010571.1"/>
</dbReference>
<evidence type="ECO:0000256" key="5">
    <source>
        <dbReference type="ARBA" id="ARBA00022777"/>
    </source>
</evidence>
<evidence type="ECO:0000256" key="6">
    <source>
        <dbReference type="PROSITE-ProRule" id="PRU00169"/>
    </source>
</evidence>
<dbReference type="Pfam" id="PF02518">
    <property type="entry name" value="HATPase_c"/>
    <property type="match status" value="1"/>
</dbReference>
<dbReference type="Pfam" id="PF00072">
    <property type="entry name" value="Response_reg"/>
    <property type="match status" value="1"/>
</dbReference>
<dbReference type="Pfam" id="PF00512">
    <property type="entry name" value="HisKA"/>
    <property type="match status" value="1"/>
</dbReference>
<dbReference type="Proteomes" id="UP000007013">
    <property type="component" value="Chromosome"/>
</dbReference>
<dbReference type="KEGG" id="ote:Oter_3856"/>
<dbReference type="SUPFAM" id="SSF55874">
    <property type="entry name" value="ATPase domain of HSP90 chaperone/DNA topoisomerase II/histidine kinase"/>
    <property type="match status" value="1"/>
</dbReference>
<dbReference type="eggNOG" id="COG0745">
    <property type="taxonomic scope" value="Bacteria"/>
</dbReference>
<dbReference type="Gene3D" id="3.30.565.10">
    <property type="entry name" value="Histidine kinase-like ATPase, C-terminal domain"/>
    <property type="match status" value="1"/>
</dbReference>
<dbReference type="PROSITE" id="PS50110">
    <property type="entry name" value="RESPONSE_REGULATORY"/>
    <property type="match status" value="1"/>
</dbReference>